<keyword evidence="11" id="KW-1185">Reference proteome</keyword>
<dbReference type="PROSITE" id="PS50905">
    <property type="entry name" value="FERRITIN_LIKE"/>
    <property type="match status" value="1"/>
</dbReference>
<feature type="binding site" evidence="7">
    <location>
        <position position="24"/>
    </location>
    <ligand>
        <name>Fe cation</name>
        <dbReference type="ChEBI" id="CHEBI:24875"/>
        <label>1</label>
    </ligand>
</feature>
<dbReference type="Pfam" id="PF00210">
    <property type="entry name" value="Ferritin"/>
    <property type="match status" value="1"/>
</dbReference>
<feature type="binding site" evidence="7">
    <location>
        <position position="56"/>
    </location>
    <ligand>
        <name>Fe cation</name>
        <dbReference type="ChEBI" id="CHEBI:24875"/>
        <label>3</label>
    </ligand>
</feature>
<dbReference type="InterPro" id="IPR008331">
    <property type="entry name" value="Ferritin_DPS_dom"/>
</dbReference>
<feature type="domain" description="Ferritin-like diiron" evidence="9">
    <location>
        <begin position="7"/>
        <end position="151"/>
    </location>
</feature>
<dbReference type="GO" id="GO:0004322">
    <property type="term" value="F:ferroxidase activity"/>
    <property type="evidence" value="ECO:0007669"/>
    <property type="project" value="UniProtKB-EC"/>
</dbReference>
<dbReference type="GO" id="GO:0005829">
    <property type="term" value="C:cytosol"/>
    <property type="evidence" value="ECO:0007669"/>
    <property type="project" value="TreeGrafter"/>
</dbReference>
<feature type="binding site" evidence="7">
    <location>
        <position position="136"/>
    </location>
    <ligand>
        <name>Fe cation</name>
        <dbReference type="ChEBI" id="CHEBI:24875"/>
        <label>2</label>
    </ligand>
</feature>
<evidence type="ECO:0000256" key="7">
    <source>
        <dbReference type="PIRSR" id="PIRSR002560-1"/>
    </source>
</evidence>
<reference evidence="10 11" key="1">
    <citation type="submission" date="2016-12" db="EMBL/GenBank/DDBJ databases">
        <authorList>
            <person name="Song W.-J."/>
            <person name="Kurnit D.M."/>
        </authorList>
    </citation>
    <scope>NUCLEOTIDE SEQUENCE [LARGE SCALE GENOMIC DNA]</scope>
    <source>
        <strain evidence="10 11">DSM 11393</strain>
    </source>
</reference>
<keyword evidence="4 6" id="KW-0479">Metal-binding</keyword>
<feature type="binding site" evidence="7">
    <location>
        <position position="133"/>
    </location>
    <ligand>
        <name>Fe cation</name>
        <dbReference type="ChEBI" id="CHEBI:24875"/>
        <label>1</label>
    </ligand>
</feature>
<dbReference type="InterPro" id="IPR009040">
    <property type="entry name" value="Ferritin-like_diiron"/>
</dbReference>
<dbReference type="SUPFAM" id="SSF47240">
    <property type="entry name" value="Ferritin-like"/>
    <property type="match status" value="1"/>
</dbReference>
<dbReference type="InterPro" id="IPR009078">
    <property type="entry name" value="Ferritin-like_SF"/>
</dbReference>
<feature type="binding site" description="axial binding residue" evidence="7">
    <location>
        <position position="58"/>
    </location>
    <ligand>
        <name>heme b</name>
        <dbReference type="ChEBI" id="CHEBI:60344"/>
        <note>ligand shared between dimeric partners</note>
    </ligand>
    <ligandPart>
        <name>Fe</name>
        <dbReference type="ChEBI" id="CHEBI:18248"/>
    </ligandPart>
</feature>
<evidence type="ECO:0000256" key="6">
    <source>
        <dbReference type="PIRNR" id="PIRNR002560"/>
    </source>
</evidence>
<dbReference type="Proteomes" id="UP000186469">
    <property type="component" value="Unassembled WGS sequence"/>
</dbReference>
<dbReference type="RefSeq" id="WP_072696765.1">
    <property type="nucleotide sequence ID" value="NZ_FRDI01000004.1"/>
</dbReference>
<evidence type="ECO:0000259" key="9">
    <source>
        <dbReference type="PROSITE" id="PS50905"/>
    </source>
</evidence>
<comment type="catalytic activity">
    <reaction evidence="6">
        <text>4 Fe(2+) + O2 + 4 H(+) = 4 Fe(3+) + 2 H2O</text>
        <dbReference type="Rhea" id="RHEA:11148"/>
        <dbReference type="ChEBI" id="CHEBI:15377"/>
        <dbReference type="ChEBI" id="CHEBI:15378"/>
        <dbReference type="ChEBI" id="CHEBI:15379"/>
        <dbReference type="ChEBI" id="CHEBI:29033"/>
        <dbReference type="ChEBI" id="CHEBI:29034"/>
        <dbReference type="EC" id="1.16.3.1"/>
    </reaction>
</comment>
<dbReference type="InterPro" id="IPR002024">
    <property type="entry name" value="Bacterioferritin"/>
</dbReference>
<dbReference type="GO" id="GO:0008199">
    <property type="term" value="F:ferric iron binding"/>
    <property type="evidence" value="ECO:0007669"/>
    <property type="project" value="InterPro"/>
</dbReference>
<gene>
    <name evidence="10" type="ORF">SAMN02745728_01078</name>
</gene>
<keyword evidence="5 6" id="KW-0408">Iron</keyword>
<feature type="region of interest" description="Disordered" evidence="8">
    <location>
        <begin position="162"/>
        <end position="182"/>
    </location>
</feature>
<dbReference type="OrthoDB" id="9800505at2"/>
<dbReference type="PIRSF" id="PIRSF002560">
    <property type="entry name" value="Bacterioferritin"/>
    <property type="match status" value="1"/>
</dbReference>
<dbReference type="EC" id="1.16.3.1" evidence="6"/>
<evidence type="ECO:0000256" key="5">
    <source>
        <dbReference type="ARBA" id="ARBA00023004"/>
    </source>
</evidence>
<feature type="binding site" evidence="7">
    <location>
        <position position="100"/>
    </location>
    <ligand>
        <name>Fe cation</name>
        <dbReference type="ChEBI" id="CHEBI:24875"/>
        <label>2</label>
    </ligand>
</feature>
<evidence type="ECO:0000256" key="4">
    <source>
        <dbReference type="ARBA" id="ARBA00022723"/>
    </source>
</evidence>
<keyword evidence="2 6" id="KW-0409">Iron storage</keyword>
<protein>
    <recommendedName>
        <fullName evidence="6">Bacterioferritin</fullName>
        <ecNumber evidence="6">1.16.3.1</ecNumber>
    </recommendedName>
</protein>
<feature type="binding site" evidence="7">
    <location>
        <position position="57"/>
    </location>
    <ligand>
        <name>Fe cation</name>
        <dbReference type="ChEBI" id="CHEBI:24875"/>
        <label>2</label>
    </ligand>
</feature>
<evidence type="ECO:0000256" key="2">
    <source>
        <dbReference type="ARBA" id="ARBA00022434"/>
    </source>
</evidence>
<comment type="function">
    <text evidence="6">Iron-storage protein, whose ferroxidase center binds Fe(2+), oxidizes it using dioxygen to Fe(3+), and participates in the subsequent Fe(3+) oxide mineral core formation within the central cavity of the BFR protein shell.</text>
</comment>
<evidence type="ECO:0000313" key="11">
    <source>
        <dbReference type="Proteomes" id="UP000186469"/>
    </source>
</evidence>
<sequence length="182" mass="20197">MANNKKDTSKKKVIDTLNEARARELHAISLYMSQHYALDAMDYGELAAKMKLIAIDEMRHAENFAERIKELGGEPVTGHGSKVVRGNTVLEIFNSDVNVEDDAIEMYNQAVNICRENNDNISMKLFETIIAEEQLHMNYFENISQHVKNLGDTYLSKIAGTSASTGPTSKSFALNLNPGATA</sequence>
<evidence type="ECO:0000313" key="10">
    <source>
        <dbReference type="EMBL" id="SHN60048.1"/>
    </source>
</evidence>
<dbReference type="GO" id="GO:0006826">
    <property type="term" value="P:iron ion transport"/>
    <property type="evidence" value="ECO:0007669"/>
    <property type="project" value="InterPro"/>
</dbReference>
<dbReference type="PANTHER" id="PTHR30295:SF0">
    <property type="entry name" value="BACTERIOFERRITIN"/>
    <property type="match status" value="1"/>
</dbReference>
<dbReference type="STRING" id="1121455.SAMN02745728_01078"/>
<dbReference type="InterPro" id="IPR012347">
    <property type="entry name" value="Ferritin-like"/>
</dbReference>
<dbReference type="PRINTS" id="PR00601">
    <property type="entry name" value="BACFERRITIN"/>
</dbReference>
<dbReference type="Gene3D" id="1.20.1260.10">
    <property type="match status" value="1"/>
</dbReference>
<dbReference type="EMBL" id="FRDI01000004">
    <property type="protein sequence ID" value="SHN60048.1"/>
    <property type="molecule type" value="Genomic_DNA"/>
</dbReference>
<dbReference type="PANTHER" id="PTHR30295">
    <property type="entry name" value="BACTERIOFERRITIN"/>
    <property type="match status" value="1"/>
</dbReference>
<proteinExistence type="inferred from homology"/>
<evidence type="ECO:0000256" key="8">
    <source>
        <dbReference type="SAM" id="MobiDB-lite"/>
    </source>
</evidence>
<dbReference type="AlphaFoldDB" id="A0A1M7SNN3"/>
<organism evidence="10 11">
    <name type="scientific">Desulfovibrio litoralis DSM 11393</name>
    <dbReference type="NCBI Taxonomy" id="1121455"/>
    <lineage>
        <taxon>Bacteria</taxon>
        <taxon>Pseudomonadati</taxon>
        <taxon>Thermodesulfobacteriota</taxon>
        <taxon>Desulfovibrionia</taxon>
        <taxon>Desulfovibrionales</taxon>
        <taxon>Desulfovibrionaceae</taxon>
        <taxon>Desulfovibrio</taxon>
    </lineage>
</organism>
<dbReference type="GO" id="GO:0020037">
    <property type="term" value="F:heme binding"/>
    <property type="evidence" value="ECO:0007669"/>
    <property type="project" value="TreeGrafter"/>
</dbReference>
<accession>A0A1M7SNN3</accession>
<evidence type="ECO:0000256" key="1">
    <source>
        <dbReference type="ARBA" id="ARBA00008093"/>
    </source>
</evidence>
<feature type="binding site" evidence="7">
    <location>
        <position position="60"/>
    </location>
    <ligand>
        <name>Fe cation</name>
        <dbReference type="ChEBI" id="CHEBI:24875"/>
        <label>1</label>
    </ligand>
</feature>
<keyword evidence="3" id="KW-0349">Heme</keyword>
<feature type="binding site" evidence="7">
    <location>
        <position position="57"/>
    </location>
    <ligand>
        <name>Fe cation</name>
        <dbReference type="ChEBI" id="CHEBI:24875"/>
        <label>1</label>
    </ligand>
</feature>
<comment type="similarity">
    <text evidence="1 6">Belongs to the bacterioferritin family.</text>
</comment>
<evidence type="ECO:0000256" key="3">
    <source>
        <dbReference type="ARBA" id="ARBA00022617"/>
    </source>
</evidence>
<feature type="binding site" evidence="7">
    <location>
        <position position="133"/>
    </location>
    <ligand>
        <name>Fe cation</name>
        <dbReference type="ChEBI" id="CHEBI:24875"/>
        <label>2</label>
    </ligand>
</feature>
<dbReference type="GO" id="GO:0006879">
    <property type="term" value="P:intracellular iron ion homeostasis"/>
    <property type="evidence" value="ECO:0007669"/>
    <property type="project" value="UniProtKB-KW"/>
</dbReference>
<name>A0A1M7SNN3_9BACT</name>